<protein>
    <submittedName>
        <fullName evidence="1">Tetratricopeptide repeat protein</fullName>
    </submittedName>
</protein>
<sequence length="434" mass="49292">MSVKKRKRQRQESTTPNRPSWLRRPITWVLLALAGGLLLLGTVPQRVHWQRYETQLRNTNFAAATRAIEAAEKWWASTDDVMLGKAEILGRQGYDEEALSAIVVAENFGAAPSTTAAAKARLQWQSGRLDQRAQQFQSGNFTSDDFAAVSMGHLVRGELDTAEKVLKVWREQYPQDAAADVTAALIAQENEELQRAGDLLRQAVQKNPRHVGARFQLAQHQYAIRNFDAALAGFESVIHSLESSVPDGDRVSINGEQLHASRFIRALILQEQNRIEDAETQFQELLDLYPNDFAIRYSLANMYALNGKGDEIISALRPILDQFPDDISLNYLMATAEALRGNFELADGWIGQYLNARRQLNQLIEAERQRAGQPPNPEFYMQLAEAYLKYKWDDAKPWIDLAASLQPQSPRIRRGYQIFYENSGNWEQAARYRQ</sequence>
<dbReference type="InterPro" id="IPR011990">
    <property type="entry name" value="TPR-like_helical_dom_sf"/>
</dbReference>
<dbReference type="SUPFAM" id="SSF48452">
    <property type="entry name" value="TPR-like"/>
    <property type="match status" value="1"/>
</dbReference>
<accession>A0ABS8NGC0</accession>
<dbReference type="RefSeq" id="WP_230272368.1">
    <property type="nucleotide sequence ID" value="NZ_JAJKFW010000012.1"/>
</dbReference>
<dbReference type="EMBL" id="JAJKFW010000012">
    <property type="protein sequence ID" value="MCC9641893.1"/>
    <property type="molecule type" value="Genomic_DNA"/>
</dbReference>
<evidence type="ECO:0000313" key="2">
    <source>
        <dbReference type="Proteomes" id="UP001430306"/>
    </source>
</evidence>
<name>A0ABS8NGC0_9BACT</name>
<keyword evidence="2" id="KW-1185">Reference proteome</keyword>
<dbReference type="PANTHER" id="PTHR12558">
    <property type="entry name" value="CELL DIVISION CYCLE 16,23,27"/>
    <property type="match status" value="1"/>
</dbReference>
<dbReference type="Pfam" id="PF14559">
    <property type="entry name" value="TPR_19"/>
    <property type="match status" value="1"/>
</dbReference>
<organism evidence="1 2">
    <name type="scientific">Rhodopirellula halodulae</name>
    <dbReference type="NCBI Taxonomy" id="2894198"/>
    <lineage>
        <taxon>Bacteria</taxon>
        <taxon>Pseudomonadati</taxon>
        <taxon>Planctomycetota</taxon>
        <taxon>Planctomycetia</taxon>
        <taxon>Pirellulales</taxon>
        <taxon>Pirellulaceae</taxon>
        <taxon>Rhodopirellula</taxon>
    </lineage>
</organism>
<dbReference type="Pfam" id="PF13432">
    <property type="entry name" value="TPR_16"/>
    <property type="match status" value="1"/>
</dbReference>
<reference evidence="1" key="1">
    <citation type="submission" date="2021-11" db="EMBL/GenBank/DDBJ databases">
        <title>Genome sequence.</title>
        <authorList>
            <person name="Sun Q."/>
        </authorList>
    </citation>
    <scope>NUCLEOTIDE SEQUENCE</scope>
    <source>
        <strain evidence="1">JC740</strain>
    </source>
</reference>
<dbReference type="PANTHER" id="PTHR12558:SF13">
    <property type="entry name" value="CELL DIVISION CYCLE PROTEIN 27 HOMOLOG"/>
    <property type="match status" value="1"/>
</dbReference>
<comment type="caution">
    <text evidence="1">The sequence shown here is derived from an EMBL/GenBank/DDBJ whole genome shotgun (WGS) entry which is preliminary data.</text>
</comment>
<evidence type="ECO:0000313" key="1">
    <source>
        <dbReference type="EMBL" id="MCC9641893.1"/>
    </source>
</evidence>
<gene>
    <name evidence="1" type="ORF">LOC71_06370</name>
</gene>
<dbReference type="Gene3D" id="1.25.40.10">
    <property type="entry name" value="Tetratricopeptide repeat domain"/>
    <property type="match status" value="3"/>
</dbReference>
<dbReference type="Proteomes" id="UP001430306">
    <property type="component" value="Unassembled WGS sequence"/>
</dbReference>
<proteinExistence type="predicted"/>